<dbReference type="Gene3D" id="1.20.1310.10">
    <property type="entry name" value="Cullin Repeats"/>
    <property type="match status" value="4"/>
</dbReference>
<dbReference type="GO" id="GO:0006511">
    <property type="term" value="P:ubiquitin-dependent protein catabolic process"/>
    <property type="evidence" value="ECO:0007669"/>
    <property type="project" value="InterPro"/>
</dbReference>
<dbReference type="SMART" id="SM00182">
    <property type="entry name" value="CULLIN"/>
    <property type="match status" value="1"/>
</dbReference>
<keyword evidence="3" id="KW-0832">Ubl conjugation</keyword>
<dbReference type="OMA" id="IFIFREE"/>
<dbReference type="PANTHER" id="PTHR11932">
    <property type="entry name" value="CULLIN"/>
    <property type="match status" value="1"/>
</dbReference>
<dbReference type="PROSITE" id="PS50069">
    <property type="entry name" value="CULLIN_2"/>
    <property type="match status" value="1"/>
</dbReference>
<gene>
    <name evidence="7" type="primary">Contig4003.g4286</name>
    <name evidence="7" type="ORF">STYLEM_14556</name>
</gene>
<evidence type="ECO:0000256" key="1">
    <source>
        <dbReference type="ARBA" id="ARBA00006019"/>
    </source>
</evidence>
<evidence type="ECO:0000256" key="3">
    <source>
        <dbReference type="ARBA" id="ARBA00022843"/>
    </source>
</evidence>
<dbReference type="FunFam" id="1.10.10.10:FF:000014">
    <property type="entry name" value="Cullin 1"/>
    <property type="match status" value="1"/>
</dbReference>
<dbReference type="InterPro" id="IPR016159">
    <property type="entry name" value="Cullin_repeat-like_dom_sf"/>
</dbReference>
<dbReference type="InterPro" id="IPR059120">
    <property type="entry name" value="Cullin-like_AB"/>
</dbReference>
<dbReference type="Gene3D" id="3.30.230.130">
    <property type="entry name" value="Cullin, Chain C, Domain 2"/>
    <property type="match status" value="1"/>
</dbReference>
<dbReference type="InterPro" id="IPR045093">
    <property type="entry name" value="Cullin"/>
</dbReference>
<dbReference type="FunFam" id="1.20.1310.10:FF:000002">
    <property type="entry name" value="cullin-3 isoform X1"/>
    <property type="match status" value="1"/>
</dbReference>
<sequence>MSEVLEGPLTYEAGIKLVDEQYIQGIRRYLKTRTLDKSHKSYIQCYTMVLRLCDELDKAKELNQYFKQTLCDHIEKHVVPELKSKKEEVLLQAFVKEWKDYTILVHYMRKMFNYLDRYFLKNSSMQSLATSALVFFKETCFNNIQQMLRQALLNQITKDRNSEVVDWDLLKNCITAFVQMGFITADIIGLDGDYVWKGERNLTIYEKSFEEQLITKAKEEYSQKSQGWLCNLNCPEYLKAAEDNLKKEEERANYFLQQETKPKLLSVIQHEIIEKQAQNLVDKDTGCDSMFQHKKLEELALMFRLFKRVESTLKFIIQKMAPYIEGRGEKIVTDEALLKDPNEFTTKLLDLKREMDEMVERSFLNDIRFQKNRDVSFQNFMNKCQFTPQYIAAYCDTEFKKGFKGISEHQINERLDAIIKLFCCLHGRDVFIKAYTKHLSARLLNKSYLSLDAETSMLGKLKVECGHNTVNRISQMFTDMNLSKDLMLEFKQSAGAKQIADQGVDFIAEVLTNGHWPEQPPAACTLPPEMKDVSGRFESFYKHKHQNRHLTWLYQHGSLELKPVFVQGKNYTLVVSCYQSVILFLFNKHQTLSYSQIKEMTQIPEGELNPALIFLCNPKNKVLDKENKKEPKFQPNEKLSVFLGFQNQNLKVNFIPTVTHKKKDAAEIKPTVDTDIENERRNIIDAVVVRIMKARKTEKHNQLLEDVIRQISNFMPQPQMIKQRIESLIEREYLKRDENDRSKYIYLP</sequence>
<protein>
    <submittedName>
        <fullName evidence="7">Cullin c</fullName>
    </submittedName>
</protein>
<dbReference type="InterPro" id="IPR036388">
    <property type="entry name" value="WH-like_DNA-bd_sf"/>
</dbReference>
<dbReference type="Pfam" id="PF00888">
    <property type="entry name" value="Cullin"/>
    <property type="match status" value="1"/>
</dbReference>
<dbReference type="InParanoid" id="A0A078AXG4"/>
<name>A0A078AXG4_STYLE</name>
<dbReference type="AlphaFoldDB" id="A0A078AXG4"/>
<comment type="similarity">
    <text evidence="1 4 5">Belongs to the cullin family.</text>
</comment>
<dbReference type="Proteomes" id="UP000039865">
    <property type="component" value="Unassembled WGS sequence"/>
</dbReference>
<evidence type="ECO:0000259" key="6">
    <source>
        <dbReference type="PROSITE" id="PS50069"/>
    </source>
</evidence>
<dbReference type="InterPro" id="IPR036317">
    <property type="entry name" value="Cullin_homology_sf"/>
</dbReference>
<keyword evidence="8" id="KW-1185">Reference proteome</keyword>
<dbReference type="InterPro" id="IPR001373">
    <property type="entry name" value="Cullin_N"/>
</dbReference>
<dbReference type="SUPFAM" id="SSF46785">
    <property type="entry name" value="Winged helix' DNA-binding domain"/>
    <property type="match status" value="1"/>
</dbReference>
<evidence type="ECO:0000256" key="4">
    <source>
        <dbReference type="PROSITE-ProRule" id="PRU00330"/>
    </source>
</evidence>
<evidence type="ECO:0000313" key="7">
    <source>
        <dbReference type="EMBL" id="CDW85478.1"/>
    </source>
</evidence>
<dbReference type="SMART" id="SM00884">
    <property type="entry name" value="Cullin_Nedd8"/>
    <property type="match status" value="1"/>
</dbReference>
<dbReference type="InterPro" id="IPR036390">
    <property type="entry name" value="WH_DNA-bd_sf"/>
</dbReference>
<accession>A0A078AXG4</accession>
<proteinExistence type="inferred from homology"/>
<dbReference type="GO" id="GO:0031625">
    <property type="term" value="F:ubiquitin protein ligase binding"/>
    <property type="evidence" value="ECO:0007669"/>
    <property type="project" value="InterPro"/>
</dbReference>
<dbReference type="FunFam" id="1.20.1310.10:FF:000001">
    <property type="entry name" value="Cullin 3"/>
    <property type="match status" value="1"/>
</dbReference>
<dbReference type="Pfam" id="PF10557">
    <property type="entry name" value="Cullin_Nedd8"/>
    <property type="match status" value="1"/>
</dbReference>
<dbReference type="Gene3D" id="1.10.10.10">
    <property type="entry name" value="Winged helix-like DNA-binding domain superfamily/Winged helix DNA-binding domain"/>
    <property type="match status" value="1"/>
</dbReference>
<dbReference type="OrthoDB" id="435621at2759"/>
<dbReference type="InterPro" id="IPR019559">
    <property type="entry name" value="Cullin_neddylation_domain"/>
</dbReference>
<dbReference type="InterPro" id="IPR016158">
    <property type="entry name" value="Cullin_homology"/>
</dbReference>
<dbReference type="EMBL" id="CCKQ01013775">
    <property type="protein sequence ID" value="CDW85478.1"/>
    <property type="molecule type" value="Genomic_DNA"/>
</dbReference>
<dbReference type="SUPFAM" id="SSF75632">
    <property type="entry name" value="Cullin homology domain"/>
    <property type="match status" value="1"/>
</dbReference>
<reference evidence="7 8" key="1">
    <citation type="submission" date="2014-06" db="EMBL/GenBank/DDBJ databases">
        <authorList>
            <person name="Swart Estienne"/>
        </authorList>
    </citation>
    <scope>NUCLEOTIDE SEQUENCE [LARGE SCALE GENOMIC DNA]</scope>
    <source>
        <strain evidence="7 8">130c</strain>
    </source>
</reference>
<evidence type="ECO:0000313" key="8">
    <source>
        <dbReference type="Proteomes" id="UP000039865"/>
    </source>
</evidence>
<organism evidence="7 8">
    <name type="scientific">Stylonychia lemnae</name>
    <name type="common">Ciliate</name>
    <dbReference type="NCBI Taxonomy" id="5949"/>
    <lineage>
        <taxon>Eukaryota</taxon>
        <taxon>Sar</taxon>
        <taxon>Alveolata</taxon>
        <taxon>Ciliophora</taxon>
        <taxon>Intramacronucleata</taxon>
        <taxon>Spirotrichea</taxon>
        <taxon>Stichotrichia</taxon>
        <taxon>Sporadotrichida</taxon>
        <taxon>Oxytrichidae</taxon>
        <taxon>Stylonychinae</taxon>
        <taxon>Stylonychia</taxon>
    </lineage>
</organism>
<dbReference type="Pfam" id="PF26557">
    <property type="entry name" value="Cullin_AB"/>
    <property type="match status" value="1"/>
</dbReference>
<evidence type="ECO:0000256" key="2">
    <source>
        <dbReference type="ARBA" id="ARBA00022499"/>
    </source>
</evidence>
<evidence type="ECO:0000256" key="5">
    <source>
        <dbReference type="RuleBase" id="RU003829"/>
    </source>
</evidence>
<dbReference type="SUPFAM" id="SSF74788">
    <property type="entry name" value="Cullin repeat-like"/>
    <property type="match status" value="1"/>
</dbReference>
<feature type="domain" description="Cullin family profile" evidence="6">
    <location>
        <begin position="386"/>
        <end position="616"/>
    </location>
</feature>
<keyword evidence="2" id="KW-1017">Isopeptide bond</keyword>